<evidence type="ECO:0000313" key="2">
    <source>
        <dbReference type="Proteomes" id="UP000324705"/>
    </source>
</evidence>
<keyword evidence="2" id="KW-1185">Reference proteome</keyword>
<dbReference type="EMBL" id="LT934122">
    <property type="protein sequence ID" value="VAI55172.1"/>
    <property type="molecule type" value="Genomic_DNA"/>
</dbReference>
<proteinExistence type="predicted"/>
<reference evidence="1 2" key="1">
    <citation type="submission" date="2017-09" db="EMBL/GenBank/DDBJ databases">
        <authorList>
            <consortium name="International Durum Wheat Genome Sequencing Consortium (IDWGSC)"/>
            <person name="Milanesi L."/>
        </authorList>
    </citation>
    <scope>NUCLEOTIDE SEQUENCE [LARGE SCALE GENOMIC DNA]</scope>
    <source>
        <strain evidence="2">cv. Svevo</strain>
    </source>
</reference>
<name>A0A9R1B8A4_TRITD</name>
<accession>A0A9R1B8A4</accession>
<gene>
    <name evidence="1" type="ORF">TRITD_6Bv1G047470</name>
</gene>
<organism evidence="1 2">
    <name type="scientific">Triticum turgidum subsp. durum</name>
    <name type="common">Durum wheat</name>
    <name type="synonym">Triticum durum</name>
    <dbReference type="NCBI Taxonomy" id="4567"/>
    <lineage>
        <taxon>Eukaryota</taxon>
        <taxon>Viridiplantae</taxon>
        <taxon>Streptophyta</taxon>
        <taxon>Embryophyta</taxon>
        <taxon>Tracheophyta</taxon>
        <taxon>Spermatophyta</taxon>
        <taxon>Magnoliopsida</taxon>
        <taxon>Liliopsida</taxon>
        <taxon>Poales</taxon>
        <taxon>Poaceae</taxon>
        <taxon>BOP clade</taxon>
        <taxon>Pooideae</taxon>
        <taxon>Triticodae</taxon>
        <taxon>Triticeae</taxon>
        <taxon>Triticinae</taxon>
        <taxon>Triticum</taxon>
    </lineage>
</organism>
<evidence type="ECO:0008006" key="3">
    <source>
        <dbReference type="Google" id="ProtNLM"/>
    </source>
</evidence>
<dbReference type="AlphaFoldDB" id="A0A9R1B8A4"/>
<protein>
    <recommendedName>
        <fullName evidence="3">Cathepsin propeptide inhibitor domain-containing protein</fullName>
    </recommendedName>
</protein>
<dbReference type="Gramene" id="TRITD6Bv1G047470.1">
    <property type="protein sequence ID" value="TRITD6Bv1G047470.1"/>
    <property type="gene ID" value="TRITD6Bv1G047470"/>
</dbReference>
<evidence type="ECO:0000313" key="1">
    <source>
        <dbReference type="EMBL" id="VAI55172.1"/>
    </source>
</evidence>
<sequence length="199" mass="22274">MPSAASRLVRIGRAARSAAATTSRFAQFVEAATLSTKAVATKPHAILGSDRAASVDLRMNQSTVHAPPRAMAPASLTLSHPEEQRQEGKVKFVVEEKDLESEAALWALYERWCKDFNQKRDHDPILKKIDEEFGDKPGEFILGDGDKLLKRVFADYKVVHGRLYVHLPKGVDVETITTNPEWVELEATTNPPYRYPTYI</sequence>
<dbReference type="Proteomes" id="UP000324705">
    <property type="component" value="Chromosome 6B"/>
</dbReference>